<sequence length="39" mass="4312">MMVLHQMLAATFGNFWITNIHSAGSVEEDRIIGLPGLQI</sequence>
<accession>A0A8J6HIY6</accession>
<reference evidence="1" key="2">
    <citation type="submission" date="2021-08" db="EMBL/GenBank/DDBJ databases">
        <authorList>
            <person name="Eriksson T."/>
        </authorList>
    </citation>
    <scope>NUCLEOTIDE SEQUENCE</scope>
    <source>
        <strain evidence="1">Stoneville</strain>
        <tissue evidence="1">Whole head</tissue>
    </source>
</reference>
<proteinExistence type="predicted"/>
<name>A0A8J6HIY6_TENMO</name>
<reference evidence="1" key="1">
    <citation type="journal article" date="2020" name="J Insects Food Feed">
        <title>The yellow mealworm (Tenebrio molitor) genome: a resource for the emerging insects as food and feed industry.</title>
        <authorList>
            <person name="Eriksson T."/>
            <person name="Andere A."/>
            <person name="Kelstrup H."/>
            <person name="Emery V."/>
            <person name="Picard C."/>
        </authorList>
    </citation>
    <scope>NUCLEOTIDE SEQUENCE</scope>
    <source>
        <strain evidence="1">Stoneville</strain>
        <tissue evidence="1">Whole head</tissue>
    </source>
</reference>
<protein>
    <submittedName>
        <fullName evidence="1">Uncharacterized protein</fullName>
    </submittedName>
</protein>
<organism evidence="1 2">
    <name type="scientific">Tenebrio molitor</name>
    <name type="common">Yellow mealworm beetle</name>
    <dbReference type="NCBI Taxonomy" id="7067"/>
    <lineage>
        <taxon>Eukaryota</taxon>
        <taxon>Metazoa</taxon>
        <taxon>Ecdysozoa</taxon>
        <taxon>Arthropoda</taxon>
        <taxon>Hexapoda</taxon>
        <taxon>Insecta</taxon>
        <taxon>Pterygota</taxon>
        <taxon>Neoptera</taxon>
        <taxon>Endopterygota</taxon>
        <taxon>Coleoptera</taxon>
        <taxon>Polyphaga</taxon>
        <taxon>Cucujiformia</taxon>
        <taxon>Tenebrionidae</taxon>
        <taxon>Tenebrio</taxon>
    </lineage>
</organism>
<comment type="caution">
    <text evidence="1">The sequence shown here is derived from an EMBL/GenBank/DDBJ whole genome shotgun (WGS) entry which is preliminary data.</text>
</comment>
<dbReference type="AlphaFoldDB" id="A0A8J6HIY6"/>
<dbReference type="Proteomes" id="UP000719412">
    <property type="component" value="Unassembled WGS sequence"/>
</dbReference>
<evidence type="ECO:0000313" key="1">
    <source>
        <dbReference type="EMBL" id="KAH0815731.1"/>
    </source>
</evidence>
<gene>
    <name evidence="1" type="ORF">GEV33_007060</name>
</gene>
<evidence type="ECO:0000313" key="2">
    <source>
        <dbReference type="Proteomes" id="UP000719412"/>
    </source>
</evidence>
<keyword evidence="2" id="KW-1185">Reference proteome</keyword>
<dbReference type="EMBL" id="JABDTM020022690">
    <property type="protein sequence ID" value="KAH0815731.1"/>
    <property type="molecule type" value="Genomic_DNA"/>
</dbReference>